<dbReference type="RefSeq" id="WP_263998756.1">
    <property type="nucleotide sequence ID" value="NZ_JACKVK010000013.1"/>
</dbReference>
<dbReference type="SUPFAM" id="SSF46689">
    <property type="entry name" value="Homeodomain-like"/>
    <property type="match status" value="1"/>
</dbReference>
<keyword evidence="1" id="KW-0805">Transcription regulation</keyword>
<accession>A0A9X2Z5H8</accession>
<name>A0A9X2Z5H8_9MYCO</name>
<keyword evidence="3" id="KW-0804">Transcription</keyword>
<dbReference type="GO" id="GO:0003700">
    <property type="term" value="F:DNA-binding transcription factor activity"/>
    <property type="evidence" value="ECO:0007669"/>
    <property type="project" value="TreeGrafter"/>
</dbReference>
<sequence length="209" mass="22530">MASQRPAPRRPIGGSQERAERTRAVVLNETVHCIVEEGYAAASARHIAERAGVTWGVIQYHFGDREALMMAVVDDGYAQLLQALRAPLDVSPTLTVRATAEMIVTAAWEAFSTPTSMAALEIVIATRAHRDPAASEHLVALANALSQLGKQIGNGLKTSHAAAVGDLLWAALRGLVLAQMVMATPVDTRRERRALVNVIVAYIEQHQPL</sequence>
<dbReference type="InterPro" id="IPR050109">
    <property type="entry name" value="HTH-type_TetR-like_transc_reg"/>
</dbReference>
<dbReference type="PANTHER" id="PTHR30055">
    <property type="entry name" value="HTH-TYPE TRANSCRIPTIONAL REGULATOR RUTR"/>
    <property type="match status" value="1"/>
</dbReference>
<dbReference type="Pfam" id="PF00440">
    <property type="entry name" value="TetR_N"/>
    <property type="match status" value="1"/>
</dbReference>
<keyword evidence="2 4" id="KW-0238">DNA-binding</keyword>
<dbReference type="InterPro" id="IPR001647">
    <property type="entry name" value="HTH_TetR"/>
</dbReference>
<dbReference type="Gene3D" id="1.10.357.10">
    <property type="entry name" value="Tetracycline Repressor, domain 2"/>
    <property type="match status" value="1"/>
</dbReference>
<dbReference type="PRINTS" id="PR00455">
    <property type="entry name" value="HTHTETR"/>
</dbReference>
<dbReference type="GO" id="GO:0000976">
    <property type="term" value="F:transcription cis-regulatory region binding"/>
    <property type="evidence" value="ECO:0007669"/>
    <property type="project" value="TreeGrafter"/>
</dbReference>
<keyword evidence="7" id="KW-1185">Reference proteome</keyword>
<feature type="domain" description="HTH tetR-type" evidence="5">
    <location>
        <begin position="20"/>
        <end position="80"/>
    </location>
</feature>
<evidence type="ECO:0000313" key="6">
    <source>
        <dbReference type="EMBL" id="MCV7423790.1"/>
    </source>
</evidence>
<dbReference type="Proteomes" id="UP001141629">
    <property type="component" value="Unassembled WGS sequence"/>
</dbReference>
<protein>
    <submittedName>
        <fullName evidence="6">TetR/AcrR family transcriptional regulator</fullName>
    </submittedName>
</protein>
<dbReference type="AlphaFoldDB" id="A0A9X2Z5H8"/>
<reference evidence="6" key="1">
    <citation type="submission" date="2020-07" db="EMBL/GenBank/DDBJ databases">
        <authorList>
            <person name="Pettersson B.M.F."/>
            <person name="Behra P.R.K."/>
            <person name="Ramesh M."/>
            <person name="Das S."/>
            <person name="Dasgupta S."/>
            <person name="Kirsebom L.A."/>
        </authorList>
    </citation>
    <scope>NUCLEOTIDE SEQUENCE</scope>
    <source>
        <strain evidence="6">DSM 44838</strain>
    </source>
</reference>
<dbReference type="InterPro" id="IPR009057">
    <property type="entry name" value="Homeodomain-like_sf"/>
</dbReference>
<organism evidence="6 7">
    <name type="scientific">Mycobacterium yunnanensis</name>
    <dbReference type="NCBI Taxonomy" id="368477"/>
    <lineage>
        <taxon>Bacteria</taxon>
        <taxon>Bacillati</taxon>
        <taxon>Actinomycetota</taxon>
        <taxon>Actinomycetes</taxon>
        <taxon>Mycobacteriales</taxon>
        <taxon>Mycobacteriaceae</taxon>
        <taxon>Mycobacterium</taxon>
    </lineage>
</organism>
<evidence type="ECO:0000256" key="2">
    <source>
        <dbReference type="ARBA" id="ARBA00023125"/>
    </source>
</evidence>
<reference evidence="6" key="2">
    <citation type="journal article" date="2022" name="BMC Genomics">
        <title>Comparative genome analysis of mycobacteria focusing on tRNA and non-coding RNA.</title>
        <authorList>
            <person name="Behra P.R.K."/>
            <person name="Pettersson B.M.F."/>
            <person name="Ramesh M."/>
            <person name="Das S."/>
            <person name="Dasgupta S."/>
            <person name="Kirsebom L.A."/>
        </authorList>
    </citation>
    <scope>NUCLEOTIDE SEQUENCE</scope>
    <source>
        <strain evidence="6">DSM 44838</strain>
    </source>
</reference>
<evidence type="ECO:0000259" key="5">
    <source>
        <dbReference type="PROSITE" id="PS50977"/>
    </source>
</evidence>
<evidence type="ECO:0000313" key="7">
    <source>
        <dbReference type="Proteomes" id="UP001141629"/>
    </source>
</evidence>
<dbReference type="PANTHER" id="PTHR30055:SF234">
    <property type="entry name" value="HTH-TYPE TRANSCRIPTIONAL REGULATOR BETI"/>
    <property type="match status" value="1"/>
</dbReference>
<evidence type="ECO:0000256" key="1">
    <source>
        <dbReference type="ARBA" id="ARBA00023015"/>
    </source>
</evidence>
<proteinExistence type="predicted"/>
<dbReference type="EMBL" id="JACKVK010000013">
    <property type="protein sequence ID" value="MCV7423790.1"/>
    <property type="molecule type" value="Genomic_DNA"/>
</dbReference>
<evidence type="ECO:0000256" key="3">
    <source>
        <dbReference type="ARBA" id="ARBA00023163"/>
    </source>
</evidence>
<gene>
    <name evidence="6" type="ORF">H7K45_24860</name>
</gene>
<comment type="caution">
    <text evidence="6">The sequence shown here is derived from an EMBL/GenBank/DDBJ whole genome shotgun (WGS) entry which is preliminary data.</text>
</comment>
<feature type="DNA-binding region" description="H-T-H motif" evidence="4">
    <location>
        <begin position="43"/>
        <end position="62"/>
    </location>
</feature>
<evidence type="ECO:0000256" key="4">
    <source>
        <dbReference type="PROSITE-ProRule" id="PRU00335"/>
    </source>
</evidence>
<dbReference type="PROSITE" id="PS50977">
    <property type="entry name" value="HTH_TETR_2"/>
    <property type="match status" value="1"/>
</dbReference>